<protein>
    <submittedName>
        <fullName evidence="2">Uncharacterized protein</fullName>
    </submittedName>
</protein>
<feature type="compositionally biased region" description="Polar residues" evidence="1">
    <location>
        <begin position="96"/>
        <end position="109"/>
    </location>
</feature>
<dbReference type="Proteomes" id="UP000799424">
    <property type="component" value="Unassembled WGS sequence"/>
</dbReference>
<evidence type="ECO:0000313" key="3">
    <source>
        <dbReference type="Proteomes" id="UP000799424"/>
    </source>
</evidence>
<dbReference type="EMBL" id="MU006218">
    <property type="protein sequence ID" value="KAF2831182.1"/>
    <property type="molecule type" value="Genomic_DNA"/>
</dbReference>
<name>A0A6A7AD48_9PLEO</name>
<dbReference type="AlphaFoldDB" id="A0A6A7AD48"/>
<keyword evidence="3" id="KW-1185">Reference proteome</keyword>
<proteinExistence type="predicted"/>
<evidence type="ECO:0000256" key="1">
    <source>
        <dbReference type="SAM" id="MobiDB-lite"/>
    </source>
</evidence>
<feature type="region of interest" description="Disordered" evidence="1">
    <location>
        <begin position="95"/>
        <end position="136"/>
    </location>
</feature>
<reference evidence="2" key="1">
    <citation type="journal article" date="2020" name="Stud. Mycol.">
        <title>101 Dothideomycetes genomes: a test case for predicting lifestyles and emergence of pathogens.</title>
        <authorList>
            <person name="Haridas S."/>
            <person name="Albert R."/>
            <person name="Binder M."/>
            <person name="Bloem J."/>
            <person name="Labutti K."/>
            <person name="Salamov A."/>
            <person name="Andreopoulos B."/>
            <person name="Baker S."/>
            <person name="Barry K."/>
            <person name="Bills G."/>
            <person name="Bluhm B."/>
            <person name="Cannon C."/>
            <person name="Castanera R."/>
            <person name="Culley D."/>
            <person name="Daum C."/>
            <person name="Ezra D."/>
            <person name="Gonzalez J."/>
            <person name="Henrissat B."/>
            <person name="Kuo A."/>
            <person name="Liang C."/>
            <person name="Lipzen A."/>
            <person name="Lutzoni F."/>
            <person name="Magnuson J."/>
            <person name="Mondo S."/>
            <person name="Nolan M."/>
            <person name="Ohm R."/>
            <person name="Pangilinan J."/>
            <person name="Park H.-J."/>
            <person name="Ramirez L."/>
            <person name="Alfaro M."/>
            <person name="Sun H."/>
            <person name="Tritt A."/>
            <person name="Yoshinaga Y."/>
            <person name="Zwiers L.-H."/>
            <person name="Turgeon B."/>
            <person name="Goodwin S."/>
            <person name="Spatafora J."/>
            <person name="Crous P."/>
            <person name="Grigoriev I."/>
        </authorList>
    </citation>
    <scope>NUCLEOTIDE SEQUENCE</scope>
    <source>
        <strain evidence="2">CBS 113818</strain>
    </source>
</reference>
<gene>
    <name evidence="2" type="ORF">CC86DRAFT_136061</name>
</gene>
<sequence>MMAGPPNCLAMASKSILNKRRRHDGEMVSKECHDNRLNVCTVASHNLEDLVSTLALGHGGAVTRQTMPCAKAGDAVQSPTPLELPIIARCRVAQKGPSSLDQTDASPQRSESRPILFQGYDKTRPPSEVFKPAATTPGTLRLRLTCPNR</sequence>
<organism evidence="2 3">
    <name type="scientific">Ophiobolus disseminans</name>
    <dbReference type="NCBI Taxonomy" id="1469910"/>
    <lineage>
        <taxon>Eukaryota</taxon>
        <taxon>Fungi</taxon>
        <taxon>Dikarya</taxon>
        <taxon>Ascomycota</taxon>
        <taxon>Pezizomycotina</taxon>
        <taxon>Dothideomycetes</taxon>
        <taxon>Pleosporomycetidae</taxon>
        <taxon>Pleosporales</taxon>
        <taxon>Pleosporineae</taxon>
        <taxon>Phaeosphaeriaceae</taxon>
        <taxon>Ophiobolus</taxon>
    </lineage>
</organism>
<accession>A0A6A7AD48</accession>
<evidence type="ECO:0000313" key="2">
    <source>
        <dbReference type="EMBL" id="KAF2831182.1"/>
    </source>
</evidence>